<evidence type="ECO:0000256" key="1">
    <source>
        <dbReference type="SAM" id="Phobius"/>
    </source>
</evidence>
<sequence length="57" mass="6643">MEPCQILFPRNLVSLSLHSLLLSLCMVIYVIHQQIKSCRPKFEKPLRAAWFETGKLD</sequence>
<dbReference type="AlphaFoldDB" id="A0A0E9WCX7"/>
<accession>A0A0E9WCX7</accession>
<dbReference type="EMBL" id="GBXM01020406">
    <property type="protein sequence ID" value="JAH88171.1"/>
    <property type="molecule type" value="Transcribed_RNA"/>
</dbReference>
<keyword evidence="1" id="KW-1133">Transmembrane helix</keyword>
<feature type="transmembrane region" description="Helical" evidence="1">
    <location>
        <begin position="12"/>
        <end position="31"/>
    </location>
</feature>
<keyword evidence="1" id="KW-0472">Membrane</keyword>
<proteinExistence type="predicted"/>
<reference evidence="2" key="1">
    <citation type="submission" date="2014-11" db="EMBL/GenBank/DDBJ databases">
        <authorList>
            <person name="Amaro Gonzalez C."/>
        </authorList>
    </citation>
    <scope>NUCLEOTIDE SEQUENCE</scope>
</reference>
<name>A0A0E9WCX7_ANGAN</name>
<reference evidence="2" key="2">
    <citation type="journal article" date="2015" name="Fish Shellfish Immunol.">
        <title>Early steps in the European eel (Anguilla anguilla)-Vibrio vulnificus interaction in the gills: Role of the RtxA13 toxin.</title>
        <authorList>
            <person name="Callol A."/>
            <person name="Pajuelo D."/>
            <person name="Ebbesson L."/>
            <person name="Teles M."/>
            <person name="MacKenzie S."/>
            <person name="Amaro C."/>
        </authorList>
    </citation>
    <scope>NUCLEOTIDE SEQUENCE</scope>
</reference>
<evidence type="ECO:0000313" key="2">
    <source>
        <dbReference type="EMBL" id="JAH88171.1"/>
    </source>
</evidence>
<keyword evidence="1" id="KW-0812">Transmembrane</keyword>
<organism evidence="2">
    <name type="scientific">Anguilla anguilla</name>
    <name type="common">European freshwater eel</name>
    <name type="synonym">Muraena anguilla</name>
    <dbReference type="NCBI Taxonomy" id="7936"/>
    <lineage>
        <taxon>Eukaryota</taxon>
        <taxon>Metazoa</taxon>
        <taxon>Chordata</taxon>
        <taxon>Craniata</taxon>
        <taxon>Vertebrata</taxon>
        <taxon>Euteleostomi</taxon>
        <taxon>Actinopterygii</taxon>
        <taxon>Neopterygii</taxon>
        <taxon>Teleostei</taxon>
        <taxon>Anguilliformes</taxon>
        <taxon>Anguillidae</taxon>
        <taxon>Anguilla</taxon>
    </lineage>
</organism>
<protein>
    <submittedName>
        <fullName evidence="2">Uncharacterized protein</fullName>
    </submittedName>
</protein>